<dbReference type="GO" id="GO:0003677">
    <property type="term" value="F:DNA binding"/>
    <property type="evidence" value="ECO:0007669"/>
    <property type="project" value="UniProtKB-KW"/>
</dbReference>
<reference evidence="13" key="2">
    <citation type="journal article" date="2004" name="Development">
        <title>Gene expression profiles of transcription factors and signaling molecules in the ascidian embryo: towards a comprehensive understanding of gene networks.</title>
        <authorList>
            <person name="Imai K.S."/>
            <person name="Hino K."/>
            <person name="Yagi K."/>
            <person name="Satoh N."/>
            <person name="Satou Y."/>
        </authorList>
    </citation>
    <scope>NUCLEOTIDE SEQUENCE</scope>
</reference>
<keyword evidence="6" id="KW-0805">Transcription regulation</keyword>
<comment type="subcellular location">
    <subcellularLocation>
        <location evidence="1">Nucleus</location>
    </subcellularLocation>
</comment>
<dbReference type="EMBL" id="AB210769">
    <property type="protein sequence ID" value="BAE06774.1"/>
    <property type="molecule type" value="mRNA"/>
</dbReference>
<reference evidence="13" key="1">
    <citation type="journal article" date="2003" name="Dev. Genes Evol.">
        <title>Genomewide surveys of developmentally relevant genes in Ciona intestinalis.</title>
        <authorList>
            <person name="Satou Y."/>
            <person name="Satoh N."/>
        </authorList>
    </citation>
    <scope>NUCLEOTIDE SEQUENCE</scope>
</reference>
<evidence type="ECO:0000256" key="5">
    <source>
        <dbReference type="ARBA" id="ARBA00022833"/>
    </source>
</evidence>
<sequence length="323" mass="37370">MSPKKTKKSNKPVANKKWSPVTEVKQEIVEALPFPAEENKDEENTNKLRKTRSHTRKENGLPKLICSICNKTFQSQKRLANHMKLHDEDDQFSCEISFTDLCVMELTEPETAETNEGEGMKAEVEVTVDDAVPIFKPEKIKMFRTIDYRGRPKGKEMKTCPTCGKTFESTAKTKQHMRRVHAEVKNFQCKDCDKKFCTRSNLCSHMLVHSGERAYQCASCNHAFKTRLALKRHFLTHTGERPYKCPYCDKTFRLSSTLIRHRDAHVKEKKYSCDICGKNFHQKVNLKQHLLIHTGEKPFSCKFCSKSFTQGSNLKSHVYKMHS</sequence>
<feature type="region of interest" description="Disordered" evidence="11">
    <location>
        <begin position="32"/>
        <end position="56"/>
    </location>
</feature>
<keyword evidence="3" id="KW-0677">Repeat</keyword>
<dbReference type="PANTHER" id="PTHR16515:SF49">
    <property type="entry name" value="GASTRULA ZINC FINGER PROTEIN XLCGF49.1-LIKE-RELATED"/>
    <property type="match status" value="1"/>
</dbReference>
<keyword evidence="9" id="KW-0539">Nucleus</keyword>
<feature type="domain" description="C2H2-type" evidence="12">
    <location>
        <begin position="215"/>
        <end position="242"/>
    </location>
</feature>
<keyword evidence="5" id="KW-0862">Zinc</keyword>
<dbReference type="PROSITE" id="PS00028">
    <property type="entry name" value="ZINC_FINGER_C2H2_1"/>
    <property type="match status" value="7"/>
</dbReference>
<dbReference type="InterPro" id="IPR050331">
    <property type="entry name" value="Zinc_finger"/>
</dbReference>
<dbReference type="GO" id="GO:0008270">
    <property type="term" value="F:zinc ion binding"/>
    <property type="evidence" value="ECO:0007669"/>
    <property type="project" value="UniProtKB-KW"/>
</dbReference>
<evidence type="ECO:0000256" key="8">
    <source>
        <dbReference type="ARBA" id="ARBA00023163"/>
    </source>
</evidence>
<evidence type="ECO:0000256" key="1">
    <source>
        <dbReference type="ARBA" id="ARBA00004123"/>
    </source>
</evidence>
<keyword evidence="2" id="KW-0479">Metal-binding</keyword>
<feature type="domain" description="C2H2-type" evidence="12">
    <location>
        <begin position="187"/>
        <end position="214"/>
    </location>
</feature>
<gene>
    <name evidence="13" type="primary">Ci-ZF(C2H2)-15</name>
</gene>
<dbReference type="PANTHER" id="PTHR16515">
    <property type="entry name" value="PR DOMAIN ZINC FINGER PROTEIN"/>
    <property type="match status" value="1"/>
</dbReference>
<dbReference type="SMART" id="SM00355">
    <property type="entry name" value="ZnF_C2H2"/>
    <property type="match status" value="7"/>
</dbReference>
<dbReference type="KEGG" id="cin:778939"/>
<dbReference type="InterPro" id="IPR013087">
    <property type="entry name" value="Znf_C2H2_type"/>
</dbReference>
<feature type="domain" description="C2H2-type" evidence="12">
    <location>
        <begin position="271"/>
        <end position="298"/>
    </location>
</feature>
<dbReference type="Pfam" id="PF00096">
    <property type="entry name" value="zf-C2H2"/>
    <property type="match status" value="5"/>
</dbReference>
<evidence type="ECO:0000256" key="7">
    <source>
        <dbReference type="ARBA" id="ARBA00023125"/>
    </source>
</evidence>
<dbReference type="SUPFAM" id="SSF57667">
    <property type="entry name" value="beta-beta-alpha zinc fingers"/>
    <property type="match status" value="4"/>
</dbReference>
<dbReference type="FunFam" id="3.30.160.60:FF:000823">
    <property type="entry name" value="replication initiator 1 isoform X1"/>
    <property type="match status" value="1"/>
</dbReference>
<dbReference type="GO" id="GO:0005634">
    <property type="term" value="C:nucleus"/>
    <property type="evidence" value="ECO:0007669"/>
    <property type="project" value="UniProtKB-SubCell"/>
</dbReference>
<dbReference type="PROSITE" id="PS50157">
    <property type="entry name" value="ZINC_FINGER_C2H2_2"/>
    <property type="match status" value="7"/>
</dbReference>
<organism evidence="13">
    <name type="scientific">Ciona intestinalis</name>
    <name type="common">Transparent sea squirt</name>
    <name type="synonym">Ascidia intestinalis</name>
    <dbReference type="NCBI Taxonomy" id="7719"/>
    <lineage>
        <taxon>Eukaryota</taxon>
        <taxon>Metazoa</taxon>
        <taxon>Chordata</taxon>
        <taxon>Tunicata</taxon>
        <taxon>Ascidiacea</taxon>
        <taxon>Phlebobranchia</taxon>
        <taxon>Cionidae</taxon>
        <taxon>Ciona</taxon>
    </lineage>
</organism>
<evidence type="ECO:0000256" key="4">
    <source>
        <dbReference type="ARBA" id="ARBA00022771"/>
    </source>
</evidence>
<evidence type="ECO:0000256" key="9">
    <source>
        <dbReference type="ARBA" id="ARBA00023242"/>
    </source>
</evidence>
<evidence type="ECO:0000313" key="13">
    <source>
        <dbReference type="EMBL" id="BAE06774.1"/>
    </source>
</evidence>
<accession>Q4H2K3</accession>
<evidence type="ECO:0000256" key="10">
    <source>
        <dbReference type="PROSITE-ProRule" id="PRU00042"/>
    </source>
</evidence>
<reference evidence="13" key="3">
    <citation type="submission" date="2005-04" db="EMBL/GenBank/DDBJ databases">
        <title>Expressed genes in Ciona intestinalis.</title>
        <authorList>
            <person name="Satou Y."/>
        </authorList>
    </citation>
    <scope>NUCLEOTIDE SEQUENCE</scope>
</reference>
<evidence type="ECO:0000256" key="11">
    <source>
        <dbReference type="SAM" id="MobiDB-lite"/>
    </source>
</evidence>
<evidence type="ECO:0000256" key="2">
    <source>
        <dbReference type="ARBA" id="ARBA00022723"/>
    </source>
</evidence>
<keyword evidence="7" id="KW-0238">DNA-binding</keyword>
<feature type="domain" description="C2H2-type" evidence="12">
    <location>
        <begin position="158"/>
        <end position="186"/>
    </location>
</feature>
<protein>
    <submittedName>
        <fullName evidence="13">Zinc finger protein</fullName>
    </submittedName>
</protein>
<dbReference type="FunFam" id="3.30.160.60:FF:000130">
    <property type="entry name" value="Spalt-like transcription factor 4"/>
    <property type="match status" value="1"/>
</dbReference>
<dbReference type="InterPro" id="IPR036236">
    <property type="entry name" value="Znf_C2H2_sf"/>
</dbReference>
<proteinExistence type="evidence at transcript level"/>
<keyword evidence="4 10" id="KW-0863">Zinc-finger</keyword>
<evidence type="ECO:0000256" key="6">
    <source>
        <dbReference type="ARBA" id="ARBA00023015"/>
    </source>
</evidence>
<name>Q4H2K3_CIOIN</name>
<dbReference type="Gene3D" id="3.30.160.60">
    <property type="entry name" value="Classic Zinc Finger"/>
    <property type="match status" value="7"/>
</dbReference>
<accession>A0A1W2VQ95</accession>
<feature type="domain" description="C2H2-type" evidence="12">
    <location>
        <begin position="299"/>
        <end position="323"/>
    </location>
</feature>
<dbReference type="OrthoDB" id="5062908at2759"/>
<dbReference type="Pfam" id="PF13912">
    <property type="entry name" value="zf-C2H2_6"/>
    <property type="match status" value="1"/>
</dbReference>
<keyword evidence="8" id="KW-0804">Transcription</keyword>
<evidence type="ECO:0000259" key="12">
    <source>
        <dbReference type="PROSITE" id="PS50157"/>
    </source>
</evidence>
<dbReference type="FunFam" id="3.30.160.60:FF:000646">
    <property type="entry name" value="Myeloid zinc finger 1"/>
    <property type="match status" value="1"/>
</dbReference>
<dbReference type="AlphaFoldDB" id="Q4H2K3"/>
<feature type="domain" description="C2H2-type" evidence="12">
    <location>
        <begin position="64"/>
        <end position="91"/>
    </location>
</feature>
<feature type="domain" description="C2H2-type" evidence="12">
    <location>
        <begin position="243"/>
        <end position="270"/>
    </location>
</feature>
<evidence type="ECO:0000256" key="3">
    <source>
        <dbReference type="ARBA" id="ARBA00022737"/>
    </source>
</evidence>